<dbReference type="SUPFAM" id="SSF53474">
    <property type="entry name" value="alpha/beta-Hydrolases"/>
    <property type="match status" value="1"/>
</dbReference>
<dbReference type="SUPFAM" id="SSF47336">
    <property type="entry name" value="ACP-like"/>
    <property type="match status" value="1"/>
</dbReference>
<dbReference type="InterPro" id="IPR036736">
    <property type="entry name" value="ACP-like_sf"/>
</dbReference>
<dbReference type="Pfam" id="PF00501">
    <property type="entry name" value="AMP-binding"/>
    <property type="match status" value="1"/>
</dbReference>
<dbReference type="SMART" id="SM00823">
    <property type="entry name" value="PKS_PP"/>
    <property type="match status" value="1"/>
</dbReference>
<evidence type="ECO:0000313" key="4">
    <source>
        <dbReference type="EMBL" id="MDH4572546.1"/>
    </source>
</evidence>
<dbReference type="InterPro" id="IPR023213">
    <property type="entry name" value="CAT-like_dom_sf"/>
</dbReference>
<protein>
    <submittedName>
        <fullName evidence="4">Non-ribosomal peptide synthetase</fullName>
    </submittedName>
</protein>
<dbReference type="SMART" id="SM00824">
    <property type="entry name" value="PKS_TE"/>
    <property type="match status" value="1"/>
</dbReference>
<dbReference type="Gene3D" id="3.30.559.10">
    <property type="entry name" value="Chloramphenicol acetyltransferase-like domain"/>
    <property type="match status" value="1"/>
</dbReference>
<proteinExistence type="predicted"/>
<dbReference type="InterPro" id="IPR001242">
    <property type="entry name" value="Condensation_dom"/>
</dbReference>
<dbReference type="InterPro" id="IPR009081">
    <property type="entry name" value="PP-bd_ACP"/>
</dbReference>
<dbReference type="PANTHER" id="PTHR45527:SF1">
    <property type="entry name" value="FATTY ACID SYNTHASE"/>
    <property type="match status" value="1"/>
</dbReference>
<dbReference type="Pfam" id="PF13193">
    <property type="entry name" value="AMP-binding_C"/>
    <property type="match status" value="1"/>
</dbReference>
<feature type="domain" description="Carrier" evidence="3">
    <location>
        <begin position="985"/>
        <end position="1061"/>
    </location>
</feature>
<sequence>MSRGGQQRRPLSEAQSGLWYAQRLAPDNAAFNTAHALWIEGDLDVDAFVRAADMAASEVDALALRMVEGEDGPLQWVDPAWRPRLELIDLSLDADPAETARACMFDERSKPVDPTRDRLACQRLFVLGEARFVWYLRVHHLATDGYGMALFGERVAERYCVDKDPGISQGRAVSDTGRALGSFGAVLDEDAAYRDGDRRQRDAAYWREALAGAPAASGLEAVAAVPASGDCHRWVQPLDRKLREGLLALSQTLRQSWPDVLTALTADYCRRHVGAPESVVGVPWMGRLGSASARVPAMVMNVLPLRVRESESFATFIEQTAIALMKGRRHGRYRGEQIRRDLGLVGGQRRLHGPLINVQPFYRPLRLSDTLETRLEILSTGPVDDVTLGFRGDASQVLELEIEANPAIYTAAQVEAHATRLATYLQAAIDTHARGGTLADVALATPEEAQRYVFDVNATAHPVPDATLVSLFEATMTAHPEATALTTPGRTLSYAELEQRTRALAQQLRERGVGRESIVAVALPRSLELVIALVAIQRAGGAYLPLDSAQPDERLARILASARLACVLTDDDDLHRFADWPTLVPTDWRQQPEKAPLASSPRPQDAAYVIYTSGSTGEPKGVVVEHRAIVNRLEWMREQFDIGRDDRILQKTPATFDVSVWEFFLPLLAGATLVVAPPQAHRDPRALVSLIREYRVTTLHFVPSMLAAFLSTPASHGLELDRVFVSGEALSAELRDRFHTVIDGELFNLYGPTEAAVDVSWWAASRDDRSRSVPIGFPVWNTRLYVLDERMRPLPPGVAGDLYLGGVQLARGYLGRPTLTAERFIGDPYVPGGRLYRSGDVARWRKDGALEFLGRSDDQVKLRGLRIELGEIESALLAAPDVIRAEVMLRQDLPGEPRLVGYVQLDPAQIIPGSDTLRGETRDEAASERARQLRGRLTSHLATQVPDYMVPAAFVVLETWPLTANGKLDRRSLPAPTRELGDGMAPRTETEREMATLFARVLGAERAPGVDADFFNLGGDSLTAVHLVLAIQQRWQRDIGLGAVFSSPTVAALAALIDTPTMATDDGLGPWIRLTPDETGEAPLFAIHPAGGIAWNYRELARAVGRPAFGLQSPALDPGQALPASIDELACDYVERIGALCPRGPVHLLGWSVGGIIAQAIAVRLRELGRKVGLVALLDAYPAECWRNEPEPDPVAALRALLAIAGHDPERHPELDTRDKVVAFLRRGDSTLGNLPAPALDGVVRAVTDTNRLIRHHRHAPYDGTLLHLRAALDHVERPDLKAGLWQLHATRVEALELPLMHAEMTGRDAAARIAPLLVERLQRIDVSIGEMA</sequence>
<dbReference type="InterPro" id="IPR029058">
    <property type="entry name" value="AB_hydrolase_fold"/>
</dbReference>
<dbReference type="SUPFAM" id="SSF56801">
    <property type="entry name" value="Acetyl-CoA synthetase-like"/>
    <property type="match status" value="1"/>
</dbReference>
<dbReference type="PROSITE" id="PS50075">
    <property type="entry name" value="CARRIER"/>
    <property type="match status" value="1"/>
</dbReference>
<dbReference type="Gene3D" id="3.30.559.30">
    <property type="entry name" value="Nonribosomal peptide synthetase, condensation domain"/>
    <property type="match status" value="1"/>
</dbReference>
<dbReference type="InterPro" id="IPR000873">
    <property type="entry name" value="AMP-dep_synth/lig_dom"/>
</dbReference>
<dbReference type="InterPro" id="IPR020806">
    <property type="entry name" value="PKS_PP-bd"/>
</dbReference>
<evidence type="ECO:0000256" key="2">
    <source>
        <dbReference type="ARBA" id="ARBA00022553"/>
    </source>
</evidence>
<evidence type="ECO:0000313" key="5">
    <source>
        <dbReference type="Proteomes" id="UP001162135"/>
    </source>
</evidence>
<accession>A0ABT6I4I0</accession>
<dbReference type="InterPro" id="IPR020802">
    <property type="entry name" value="TesA-like"/>
</dbReference>
<name>A0ABT6I4I0_9GAMM</name>
<dbReference type="EMBL" id="PGFS01000001">
    <property type="protein sequence ID" value="MDH4572546.1"/>
    <property type="molecule type" value="Genomic_DNA"/>
</dbReference>
<evidence type="ECO:0000259" key="3">
    <source>
        <dbReference type="PROSITE" id="PS50075"/>
    </source>
</evidence>
<dbReference type="InterPro" id="IPR025110">
    <property type="entry name" value="AMP-bd_C"/>
</dbReference>
<dbReference type="InterPro" id="IPR020845">
    <property type="entry name" value="AMP-binding_CS"/>
</dbReference>
<dbReference type="Gene3D" id="3.40.50.1820">
    <property type="entry name" value="alpha/beta hydrolase"/>
    <property type="match status" value="1"/>
</dbReference>
<keyword evidence="1" id="KW-0596">Phosphopantetheine</keyword>
<dbReference type="InterPro" id="IPR010071">
    <property type="entry name" value="AA_adenyl_dom"/>
</dbReference>
<dbReference type="Proteomes" id="UP001162135">
    <property type="component" value="Unassembled WGS sequence"/>
</dbReference>
<dbReference type="Pfam" id="PF00975">
    <property type="entry name" value="Thioesterase"/>
    <property type="match status" value="1"/>
</dbReference>
<dbReference type="InterPro" id="IPR001031">
    <property type="entry name" value="Thioesterase"/>
</dbReference>
<dbReference type="InterPro" id="IPR045851">
    <property type="entry name" value="AMP-bd_C_sf"/>
</dbReference>
<keyword evidence="5" id="KW-1185">Reference proteome</keyword>
<dbReference type="Gene3D" id="2.30.38.10">
    <property type="entry name" value="Luciferase, Domain 3"/>
    <property type="match status" value="1"/>
</dbReference>
<dbReference type="NCBIfam" id="TIGR01733">
    <property type="entry name" value="AA-adenyl-dom"/>
    <property type="match status" value="1"/>
</dbReference>
<organism evidence="4 5">
    <name type="scientific">Salinicola acroporae</name>
    <dbReference type="NCBI Taxonomy" id="1541440"/>
    <lineage>
        <taxon>Bacteria</taxon>
        <taxon>Pseudomonadati</taxon>
        <taxon>Pseudomonadota</taxon>
        <taxon>Gammaproteobacteria</taxon>
        <taxon>Oceanospirillales</taxon>
        <taxon>Halomonadaceae</taxon>
        <taxon>Salinicola</taxon>
    </lineage>
</organism>
<comment type="caution">
    <text evidence="4">The sequence shown here is derived from an EMBL/GenBank/DDBJ whole genome shotgun (WGS) entry which is preliminary data.</text>
</comment>
<dbReference type="PANTHER" id="PTHR45527">
    <property type="entry name" value="NONRIBOSOMAL PEPTIDE SYNTHETASE"/>
    <property type="match status" value="1"/>
</dbReference>
<reference evidence="4" key="2">
    <citation type="submission" date="2017-11" db="EMBL/GenBank/DDBJ databases">
        <authorList>
            <person name="Das S.K."/>
        </authorList>
    </citation>
    <scope>NUCLEOTIDE SEQUENCE</scope>
    <source>
        <strain evidence="4">S4-41</strain>
    </source>
</reference>
<dbReference type="Pfam" id="PF00550">
    <property type="entry name" value="PP-binding"/>
    <property type="match status" value="1"/>
</dbReference>
<dbReference type="RefSeq" id="WP_110717099.1">
    <property type="nucleotide sequence ID" value="NZ_PGFS01000001.1"/>
</dbReference>
<dbReference type="PROSITE" id="PS00455">
    <property type="entry name" value="AMP_BINDING"/>
    <property type="match status" value="1"/>
</dbReference>
<dbReference type="Gene3D" id="3.40.50.980">
    <property type="match status" value="2"/>
</dbReference>
<dbReference type="Pfam" id="PF00668">
    <property type="entry name" value="Condensation"/>
    <property type="match status" value="1"/>
</dbReference>
<evidence type="ECO:0000256" key="1">
    <source>
        <dbReference type="ARBA" id="ARBA00022450"/>
    </source>
</evidence>
<gene>
    <name evidence="4" type="ORF">CUR86_08810</name>
</gene>
<dbReference type="SUPFAM" id="SSF52777">
    <property type="entry name" value="CoA-dependent acyltransferases"/>
    <property type="match status" value="2"/>
</dbReference>
<dbReference type="Gene3D" id="3.30.300.30">
    <property type="match status" value="1"/>
</dbReference>
<reference evidence="4" key="1">
    <citation type="journal article" date="2015" name="Antonie Van Leeuwenhoek">
        <title>Comparative 16S rRNA signatures and multilocus sequence analysis for the genus Salinicola and description of Salinicola acroporae sp. nov., isolated from coral Acropora digitifera.</title>
        <authorList>
            <person name="Lepcha R.T."/>
            <person name="Poddar A."/>
            <person name="Schumann P."/>
            <person name="Das S.K."/>
        </authorList>
    </citation>
    <scope>NUCLEOTIDE SEQUENCE</scope>
    <source>
        <strain evidence="4">S4-41</strain>
    </source>
</reference>
<dbReference type="CDD" id="cd17646">
    <property type="entry name" value="A_NRPS_AB3403-like"/>
    <property type="match status" value="1"/>
</dbReference>
<keyword evidence="2" id="KW-0597">Phosphoprotein</keyword>